<feature type="region of interest" description="Disordered" evidence="4">
    <location>
        <begin position="95"/>
        <end position="131"/>
    </location>
</feature>
<feature type="repeat" description="PPR" evidence="3">
    <location>
        <begin position="1028"/>
        <end position="1062"/>
    </location>
</feature>
<feature type="compositionally biased region" description="Basic residues" evidence="4">
    <location>
        <begin position="182"/>
        <end position="194"/>
    </location>
</feature>
<feature type="compositionally biased region" description="Basic and acidic residues" evidence="4">
    <location>
        <begin position="107"/>
        <end position="116"/>
    </location>
</feature>
<sequence length="1150" mass="129106">MAEESFSSSMTGINGGKPRRNSLAGSAYSRERPPSLYRRASIGTYHDFCKPGKKHESEEKARLPLPKRIAKKPLVEPNLYEISGSDSTLRKKVSTVGSKSLPSSETHITDMSEVTKPRTSTESPGGNKPIVNKLLSTKEKASVVMLKTKPSHNSRSHSFDTSDITNLEVPMNSSDGKVSRENKKKTMRKLKSSPKLKSDLSDAGKVMQHNASLPSRRVQLSSKKVPSKANEESFRKQPATSLKPKSQAGKPLPAVPFDVLSSQRRNGTSDMKTRKTTATSKLALEAVSASHRASLSRRASLPGAISLTARKNRNLKVVLPQKNQNGVGNARTEQLVDEHVESDSDILEEKTLYVIKLETENVVLESDKNENCAAEVSPAAQDESEYTATEANHDLDSVFYEIGGIPRKDWMFFSDDDDFHPAKLSFRRGKVVDIQSKDNCSRQLKFRQGSVLGENQDSITEGHITFTRREVDGDTNDDEPGEVKVVLRHQDVLEKQDGKGLFNSIIEETANKLAETRKSKVKALVGAFETVISLQDTKPSSNTVMVSLESHKTLQLWENCWGIQLLLPYSGLPLKTHRKRVMKCSEYMILVPVSVRKYVRFSRLSMNMSRMNLQFKSTMVDNRVQVMYRASCFESEMVPEDDDNGDDENGLIENDREFESDSLCQNLPPWGNLVVERSSGFVSESVDRPSTSSNAKYRLYDSKVHFLEERNEDELSRRILMLSRSNKVRSAMELCKSMEFSGLKPDAHACNSLLSSLLRNGMLDDAMQTFEFMKNNEIITGHTCSLMLKAIADTQGCDAALDMFAELEGDSEMEKGFDVIVYNTAISICGRSNNWFETERIWRRMQENGYIGTQVTYSLLTSIFVRCNQCELALDAYNEMVRNGVEPRDDTMHAAISACAKEGKWDLALSIFRKMLNDGLKPNAVACNALINSLGKAGEIKLAFKIYDIMIFLGHKPDDFTWNSLLSALYRANQHADALHLFERIRQQNSLVSLHLYNTALMSCQKLGSWDKALQLLWQMEASELSVTTASYNLVIGACETARKPKVALQVYDHMIHQKCVPDTFTHLSLIRSCIWGSLWAEVEEILERVPPDVSLYNAVIHGMCLRGKVESAKKLYFRMQKSGLKPDGKTRALMLQNLRKDRFKAKKSP</sequence>
<proteinExistence type="inferred from homology"/>
<dbReference type="EMBL" id="JBBPBN010000031">
    <property type="protein sequence ID" value="KAK9004220.1"/>
    <property type="molecule type" value="Genomic_DNA"/>
</dbReference>
<feature type="repeat" description="PPR" evidence="3">
    <location>
        <begin position="993"/>
        <end position="1027"/>
    </location>
</feature>
<dbReference type="Proteomes" id="UP001396334">
    <property type="component" value="Unassembled WGS sequence"/>
</dbReference>
<feature type="region of interest" description="Disordered" evidence="4">
    <location>
        <begin position="147"/>
        <end position="277"/>
    </location>
</feature>
<evidence type="ECO:0000256" key="3">
    <source>
        <dbReference type="PROSITE-ProRule" id="PRU00708"/>
    </source>
</evidence>
<dbReference type="Pfam" id="PF13812">
    <property type="entry name" value="PPR_3"/>
    <property type="match status" value="1"/>
</dbReference>
<feature type="compositionally biased region" description="Polar residues" evidence="4">
    <location>
        <begin position="159"/>
        <end position="176"/>
    </location>
</feature>
<dbReference type="SMART" id="SM01054">
    <property type="entry name" value="CaM_binding"/>
    <property type="match status" value="1"/>
</dbReference>
<keyword evidence="2" id="KW-0677">Repeat</keyword>
<feature type="repeat" description="PPR" evidence="3">
    <location>
        <begin position="958"/>
        <end position="992"/>
    </location>
</feature>
<dbReference type="PROSITE" id="PS51375">
    <property type="entry name" value="PPR"/>
    <property type="match status" value="9"/>
</dbReference>
<reference evidence="6 7" key="1">
    <citation type="journal article" date="2024" name="G3 (Bethesda)">
        <title>Genome assembly of Hibiscus sabdariffa L. provides insights into metabolisms of medicinal natural products.</title>
        <authorList>
            <person name="Kim T."/>
        </authorList>
    </citation>
    <scope>NUCLEOTIDE SEQUENCE [LARGE SCALE GENOMIC DNA]</scope>
    <source>
        <strain evidence="6">TK-2024</strain>
        <tissue evidence="6">Old leaves</tissue>
    </source>
</reference>
<evidence type="ECO:0000313" key="7">
    <source>
        <dbReference type="Proteomes" id="UP001396334"/>
    </source>
</evidence>
<keyword evidence="7" id="KW-1185">Reference proteome</keyword>
<dbReference type="SUPFAM" id="SSF81901">
    <property type="entry name" value="HCP-like"/>
    <property type="match status" value="1"/>
</dbReference>
<gene>
    <name evidence="6" type="ORF">V6N11_002027</name>
</gene>
<dbReference type="Gene3D" id="1.25.40.10">
    <property type="entry name" value="Tetratricopeptide repeat domain"/>
    <property type="match status" value="3"/>
</dbReference>
<comment type="caution">
    <text evidence="6">The sequence shown here is derived from an EMBL/GenBank/DDBJ whole genome shotgun (WGS) entry which is preliminary data.</text>
</comment>
<feature type="compositionally biased region" description="Polar residues" evidence="4">
    <location>
        <begin position="1"/>
        <end position="12"/>
    </location>
</feature>
<feature type="repeat" description="PPR" evidence="3">
    <location>
        <begin position="746"/>
        <end position="780"/>
    </location>
</feature>
<name>A0ABR2QUL0_9ROSI</name>
<feature type="repeat" description="PPR" evidence="3">
    <location>
        <begin position="818"/>
        <end position="852"/>
    </location>
</feature>
<comment type="similarity">
    <text evidence="1">Belongs to the PPR family. P subfamily.</text>
</comment>
<dbReference type="Pfam" id="PF13041">
    <property type="entry name" value="PPR_2"/>
    <property type="match status" value="3"/>
</dbReference>
<dbReference type="InterPro" id="IPR011990">
    <property type="entry name" value="TPR-like_helical_dom_sf"/>
</dbReference>
<feature type="repeat" description="PPR" evidence="3">
    <location>
        <begin position="923"/>
        <end position="957"/>
    </location>
</feature>
<feature type="compositionally biased region" description="Polar residues" evidence="4">
    <location>
        <begin position="260"/>
        <end position="277"/>
    </location>
</feature>
<evidence type="ECO:0000256" key="2">
    <source>
        <dbReference type="ARBA" id="ARBA00022737"/>
    </source>
</evidence>
<dbReference type="PANTHER" id="PTHR47938">
    <property type="entry name" value="RESPIRATORY COMPLEX I CHAPERONE (CIA84), PUTATIVE (AFU_ORTHOLOGUE AFUA_2G06020)-RELATED"/>
    <property type="match status" value="1"/>
</dbReference>
<protein>
    <recommendedName>
        <fullName evidence="5">Calmodulin-binding domain-containing protein</fullName>
    </recommendedName>
</protein>
<dbReference type="NCBIfam" id="TIGR00756">
    <property type="entry name" value="PPR"/>
    <property type="match status" value="7"/>
</dbReference>
<feature type="compositionally biased region" description="Polar residues" evidence="4">
    <location>
        <begin position="95"/>
        <end position="106"/>
    </location>
</feature>
<feature type="region of interest" description="Disordered" evidence="4">
    <location>
        <begin position="1"/>
        <end position="40"/>
    </location>
</feature>
<dbReference type="InterPro" id="IPR002885">
    <property type="entry name" value="PPR_rpt"/>
</dbReference>
<dbReference type="Pfam" id="PF01535">
    <property type="entry name" value="PPR"/>
    <property type="match status" value="4"/>
</dbReference>
<accession>A0ABR2QUL0</accession>
<evidence type="ECO:0000259" key="5">
    <source>
        <dbReference type="SMART" id="SM01054"/>
    </source>
</evidence>
<feature type="compositionally biased region" description="Polar residues" evidence="4">
    <location>
        <begin position="209"/>
        <end position="224"/>
    </location>
</feature>
<dbReference type="InterPro" id="IPR012417">
    <property type="entry name" value="CaM-bd_dom_pln"/>
</dbReference>
<feature type="repeat" description="PPR" evidence="3">
    <location>
        <begin position="888"/>
        <end position="922"/>
    </location>
</feature>
<feature type="domain" description="Calmodulin-binding" evidence="5">
    <location>
        <begin position="420"/>
        <end position="533"/>
    </location>
</feature>
<dbReference type="PANTHER" id="PTHR47938:SF16">
    <property type="entry name" value="PENTACOTRIPEPTIDE-REPEAT REGION OF PRORP DOMAIN-CONTAINING PROTEIN"/>
    <property type="match status" value="1"/>
</dbReference>
<evidence type="ECO:0000313" key="6">
    <source>
        <dbReference type="EMBL" id="KAK9004220.1"/>
    </source>
</evidence>
<organism evidence="6 7">
    <name type="scientific">Hibiscus sabdariffa</name>
    <name type="common">roselle</name>
    <dbReference type="NCBI Taxonomy" id="183260"/>
    <lineage>
        <taxon>Eukaryota</taxon>
        <taxon>Viridiplantae</taxon>
        <taxon>Streptophyta</taxon>
        <taxon>Embryophyta</taxon>
        <taxon>Tracheophyta</taxon>
        <taxon>Spermatophyta</taxon>
        <taxon>Magnoliopsida</taxon>
        <taxon>eudicotyledons</taxon>
        <taxon>Gunneridae</taxon>
        <taxon>Pentapetalae</taxon>
        <taxon>rosids</taxon>
        <taxon>malvids</taxon>
        <taxon>Malvales</taxon>
        <taxon>Malvaceae</taxon>
        <taxon>Malvoideae</taxon>
        <taxon>Hibiscus</taxon>
    </lineage>
</organism>
<dbReference type="Pfam" id="PF07839">
    <property type="entry name" value="CaM_binding"/>
    <property type="match status" value="1"/>
</dbReference>
<evidence type="ECO:0000256" key="1">
    <source>
        <dbReference type="ARBA" id="ARBA00007626"/>
    </source>
</evidence>
<feature type="repeat" description="PPR" evidence="3">
    <location>
        <begin position="853"/>
        <end position="887"/>
    </location>
</feature>
<evidence type="ECO:0000256" key="4">
    <source>
        <dbReference type="SAM" id="MobiDB-lite"/>
    </source>
</evidence>
<feature type="repeat" description="PPR" evidence="3">
    <location>
        <begin position="1093"/>
        <end position="1127"/>
    </location>
</feature>